<proteinExistence type="predicted"/>
<keyword evidence="2" id="KW-0378">Hydrolase</keyword>
<dbReference type="EMBL" id="MN448282">
    <property type="protein sequence ID" value="QFG74164.1"/>
    <property type="molecule type" value="Genomic_DNA"/>
</dbReference>
<dbReference type="Pfam" id="PF00925">
    <property type="entry name" value="GTP_cyclohydro2"/>
    <property type="match status" value="1"/>
</dbReference>
<name>A0A5J6VJV2_9VIRU</name>
<dbReference type="GO" id="GO:0016787">
    <property type="term" value="F:hydrolase activity"/>
    <property type="evidence" value="ECO:0007669"/>
    <property type="project" value="UniProtKB-KW"/>
</dbReference>
<dbReference type="Gene3D" id="3.40.50.10990">
    <property type="entry name" value="GTP cyclohydrolase II"/>
    <property type="match status" value="1"/>
</dbReference>
<evidence type="ECO:0000259" key="1">
    <source>
        <dbReference type="Pfam" id="PF00925"/>
    </source>
</evidence>
<feature type="domain" description="GTP cyclohydrolase II" evidence="1">
    <location>
        <begin position="166"/>
        <end position="309"/>
    </location>
</feature>
<dbReference type="InterPro" id="IPR036144">
    <property type="entry name" value="RibA-like_sf"/>
</dbReference>
<dbReference type="InterPro" id="IPR032677">
    <property type="entry name" value="GTP_cyclohydro_II"/>
</dbReference>
<accession>A0A5J6VJV2</accession>
<dbReference type="PANTHER" id="PTHR47259">
    <property type="match status" value="1"/>
</dbReference>
<protein>
    <submittedName>
        <fullName evidence="2">GTP cyclohydrolase II</fullName>
    </submittedName>
</protein>
<dbReference type="PANTHER" id="PTHR47259:SF2">
    <property type="entry name" value="URACIL-REGULATED PROTEIN 1"/>
    <property type="match status" value="1"/>
</dbReference>
<evidence type="ECO:0000313" key="2">
    <source>
        <dbReference type="EMBL" id="QFG74164.1"/>
    </source>
</evidence>
<sequence>MWRNIHSDLECNVFCGCYGGDNTVFHALAQARSGVNLAKHHSIKSPDERTPEELSRLIDNIPRKHWEEITTFDPLGLTAKRPTIAAVNAKLALSCMPEITHEYDIPVLKVAIEQAWHINGVSEKCNTSSEGFRKTLDEFGIKNALTRRTLLPAVGGISLFIFGSVDRLLDPNTKVAVRPHDACLNSDCFRGTICTCAPYLMFAIDECKKLADEGGVGIIAYFRKEGRALGEVTKFRVYGARENQAGGDTPEKYFSQTECIAGIRDARHQELMPDVFKWLGITKIDKLLSMSNEKYDAIIDANIQVVERIDLPDEFVPKDATVELTAKVMSGYHKT</sequence>
<reference evidence="2" key="1">
    <citation type="journal article" date="2019" name="Philos. Trans. R. Soc. Lond., B, Biol. Sci.">
        <title>Targeted metagenomic recovery of four divergent viruses reveals shared and distinctive characteristics of giant viruses of marine eukaryotes.</title>
        <authorList>
            <person name="Needham D.M."/>
            <person name="Poirier C."/>
            <person name="Hehenberger E."/>
            <person name="Jimenez V."/>
            <person name="Swalwell J.E."/>
            <person name="Santoro A.E."/>
            <person name="Worden A.Z."/>
        </authorList>
    </citation>
    <scope>NUCLEOTIDE SEQUENCE</scope>
    <source>
        <strain evidence="2">OPacV-662</strain>
    </source>
</reference>
<organism evidence="2">
    <name type="scientific">Megaviridae environmental sample</name>
    <dbReference type="NCBI Taxonomy" id="1737588"/>
    <lineage>
        <taxon>Viruses</taxon>
        <taxon>Varidnaviria</taxon>
        <taxon>Bamfordvirae</taxon>
        <taxon>Nucleocytoviricota</taxon>
        <taxon>Megaviricetes</taxon>
        <taxon>Imitervirales</taxon>
        <taxon>Mimiviridae</taxon>
        <taxon>environmental samples</taxon>
    </lineage>
</organism>
<dbReference type="SUPFAM" id="SSF142695">
    <property type="entry name" value="RibA-like"/>
    <property type="match status" value="1"/>
</dbReference>